<dbReference type="AlphaFoldDB" id="A0A5N5H5T3"/>
<gene>
    <name evidence="2" type="ORF">D8674_037690</name>
</gene>
<organism evidence="2 3">
    <name type="scientific">Pyrus ussuriensis x Pyrus communis</name>
    <dbReference type="NCBI Taxonomy" id="2448454"/>
    <lineage>
        <taxon>Eukaryota</taxon>
        <taxon>Viridiplantae</taxon>
        <taxon>Streptophyta</taxon>
        <taxon>Embryophyta</taxon>
        <taxon>Tracheophyta</taxon>
        <taxon>Spermatophyta</taxon>
        <taxon>Magnoliopsida</taxon>
        <taxon>eudicotyledons</taxon>
        <taxon>Gunneridae</taxon>
        <taxon>Pentapetalae</taxon>
        <taxon>rosids</taxon>
        <taxon>fabids</taxon>
        <taxon>Rosales</taxon>
        <taxon>Rosaceae</taxon>
        <taxon>Amygdaloideae</taxon>
        <taxon>Maleae</taxon>
        <taxon>Pyrus</taxon>
    </lineage>
</organism>
<protein>
    <submittedName>
        <fullName evidence="2">S2-RNase</fullName>
    </submittedName>
</protein>
<evidence type="ECO:0000313" key="2">
    <source>
        <dbReference type="EMBL" id="KAB2620710.1"/>
    </source>
</evidence>
<evidence type="ECO:0000313" key="3">
    <source>
        <dbReference type="Proteomes" id="UP000327157"/>
    </source>
</evidence>
<proteinExistence type="predicted"/>
<accession>A0A5N5H5T3</accession>
<evidence type="ECO:0000256" key="1">
    <source>
        <dbReference type="SAM" id="MobiDB-lite"/>
    </source>
</evidence>
<sequence length="88" mass="9753">MKSKSGWKRVNSSNKTGGCLKLPSVNSSPMMVQQDQIWSGFTPGMMGYKNQVVALAIALPIHRKNEKGGWSTIGFHWFLWPHTATYGG</sequence>
<keyword evidence="3" id="KW-1185">Reference proteome</keyword>
<dbReference type="EMBL" id="SMOL01000294">
    <property type="protein sequence ID" value="KAB2620710.1"/>
    <property type="molecule type" value="Genomic_DNA"/>
</dbReference>
<dbReference type="Proteomes" id="UP000327157">
    <property type="component" value="Unassembled WGS sequence"/>
</dbReference>
<comment type="caution">
    <text evidence="2">The sequence shown here is derived from an EMBL/GenBank/DDBJ whole genome shotgun (WGS) entry which is preliminary data.</text>
</comment>
<reference evidence="2 3" key="1">
    <citation type="submission" date="2019-09" db="EMBL/GenBank/DDBJ databases">
        <authorList>
            <person name="Ou C."/>
        </authorList>
    </citation>
    <scope>NUCLEOTIDE SEQUENCE [LARGE SCALE GENOMIC DNA]</scope>
    <source>
        <strain evidence="2">S2</strain>
        <tissue evidence="2">Leaf</tissue>
    </source>
</reference>
<feature type="region of interest" description="Disordered" evidence="1">
    <location>
        <begin position="1"/>
        <end position="22"/>
    </location>
</feature>
<reference evidence="2 3" key="2">
    <citation type="submission" date="2019-11" db="EMBL/GenBank/DDBJ databases">
        <title>A de novo genome assembly of a pear dwarfing rootstock.</title>
        <authorList>
            <person name="Wang F."/>
            <person name="Wang J."/>
            <person name="Li S."/>
            <person name="Zhang Y."/>
            <person name="Fang M."/>
            <person name="Ma L."/>
            <person name="Zhao Y."/>
            <person name="Jiang S."/>
        </authorList>
    </citation>
    <scope>NUCLEOTIDE SEQUENCE [LARGE SCALE GENOMIC DNA]</scope>
    <source>
        <strain evidence="2">S2</strain>
        <tissue evidence="2">Leaf</tissue>
    </source>
</reference>
<name>A0A5N5H5T3_9ROSA</name>